<dbReference type="GO" id="GO:0005762">
    <property type="term" value="C:mitochondrial large ribosomal subunit"/>
    <property type="evidence" value="ECO:0007669"/>
    <property type="project" value="TreeGrafter"/>
</dbReference>
<dbReference type="EMBL" id="UYYG01001159">
    <property type="protein sequence ID" value="VDN57268.1"/>
    <property type="molecule type" value="Genomic_DNA"/>
</dbReference>
<sequence length="157" mass="18098">MALRRSLNLMRCQFLCTNIKAQIVGSKKTSKIVDRINAEVASKNKLLFAVVYLNQRQYKICENDLITIHHHVPLDIGDKIKLEKVLMVGGKNFSLFGRPLLNSSNVRINATVVEKTTTYPELNYVQVDHKNIRKLLWFSTELTVLRINEIIFNDLQT</sequence>
<dbReference type="GO" id="GO:0003735">
    <property type="term" value="F:structural constituent of ribosome"/>
    <property type="evidence" value="ECO:0007669"/>
    <property type="project" value="TreeGrafter"/>
</dbReference>
<dbReference type="Pfam" id="PF00829">
    <property type="entry name" value="Ribosomal_L21p"/>
    <property type="match status" value="1"/>
</dbReference>
<dbReference type="AlphaFoldDB" id="A0A0N4U7V0"/>
<evidence type="ECO:0000313" key="5">
    <source>
        <dbReference type="Proteomes" id="UP000274756"/>
    </source>
</evidence>
<protein>
    <recommendedName>
        <fullName evidence="2">Large ribosomal subunit protein bL21m</fullName>
    </recommendedName>
</protein>
<name>A0A0N4U7V0_DRAME</name>
<dbReference type="PANTHER" id="PTHR21349:SF0">
    <property type="entry name" value="LARGE RIBOSOMAL SUBUNIT PROTEIN BL21M"/>
    <property type="match status" value="1"/>
</dbReference>
<comment type="similarity">
    <text evidence="1">Belongs to the bacterial ribosomal protein bL21 family.</text>
</comment>
<proteinExistence type="inferred from homology"/>
<dbReference type="STRING" id="318479.A0A0N4U7V0"/>
<dbReference type="InterPro" id="IPR036164">
    <property type="entry name" value="bL21-like_sf"/>
</dbReference>
<dbReference type="Proteomes" id="UP000274756">
    <property type="component" value="Unassembled WGS sequence"/>
</dbReference>
<keyword evidence="5" id="KW-1185">Reference proteome</keyword>
<reference evidence="3 5" key="2">
    <citation type="submission" date="2018-11" db="EMBL/GenBank/DDBJ databases">
        <authorList>
            <consortium name="Pathogen Informatics"/>
        </authorList>
    </citation>
    <scope>NUCLEOTIDE SEQUENCE [LARGE SCALE GENOMIC DNA]</scope>
</reference>
<dbReference type="OrthoDB" id="5994at2759"/>
<dbReference type="WBParaSite" id="DME_0000308201-mRNA-1">
    <property type="protein sequence ID" value="DME_0000308201-mRNA-1"/>
    <property type="gene ID" value="DME_0000308201"/>
</dbReference>
<dbReference type="Proteomes" id="UP000038040">
    <property type="component" value="Unplaced"/>
</dbReference>
<evidence type="ECO:0000313" key="4">
    <source>
        <dbReference type="Proteomes" id="UP000038040"/>
    </source>
</evidence>
<evidence type="ECO:0000313" key="6">
    <source>
        <dbReference type="WBParaSite" id="DME_0000308201-mRNA-1"/>
    </source>
</evidence>
<evidence type="ECO:0000256" key="1">
    <source>
        <dbReference type="ARBA" id="ARBA00008563"/>
    </source>
</evidence>
<evidence type="ECO:0000313" key="3">
    <source>
        <dbReference type="EMBL" id="VDN57268.1"/>
    </source>
</evidence>
<dbReference type="InterPro" id="IPR028909">
    <property type="entry name" value="bL21-like"/>
</dbReference>
<dbReference type="SUPFAM" id="SSF141091">
    <property type="entry name" value="L21p-like"/>
    <property type="match status" value="1"/>
</dbReference>
<accession>A0A0N4U7V0</accession>
<evidence type="ECO:0000256" key="2">
    <source>
        <dbReference type="ARBA" id="ARBA00044129"/>
    </source>
</evidence>
<organism evidence="4 6">
    <name type="scientific">Dracunculus medinensis</name>
    <name type="common">Guinea worm</name>
    <dbReference type="NCBI Taxonomy" id="318479"/>
    <lineage>
        <taxon>Eukaryota</taxon>
        <taxon>Metazoa</taxon>
        <taxon>Ecdysozoa</taxon>
        <taxon>Nematoda</taxon>
        <taxon>Chromadorea</taxon>
        <taxon>Rhabditida</taxon>
        <taxon>Spirurina</taxon>
        <taxon>Dracunculoidea</taxon>
        <taxon>Dracunculidae</taxon>
        <taxon>Dracunculus</taxon>
    </lineage>
</organism>
<dbReference type="PANTHER" id="PTHR21349">
    <property type="entry name" value="50S RIBOSOMAL PROTEIN L21"/>
    <property type="match status" value="1"/>
</dbReference>
<reference evidence="6" key="1">
    <citation type="submission" date="2017-02" db="UniProtKB">
        <authorList>
            <consortium name="WormBaseParasite"/>
        </authorList>
    </citation>
    <scope>IDENTIFICATION</scope>
</reference>
<gene>
    <name evidence="3" type="ORF">DME_LOCUS7241</name>
</gene>